<feature type="non-terminal residue" evidence="1">
    <location>
        <position position="75"/>
    </location>
</feature>
<proteinExistence type="predicted"/>
<sequence>IECKDDSAETTCLRGRPGVRPQSRTKPASILAGLAWPTSPTMRHGVTCTTMVWKYFGHDFIALKNSDCTACIKSA</sequence>
<dbReference type="AlphaFoldDB" id="A0A061RX59"/>
<accession>A0A061RX59</accession>
<protein>
    <submittedName>
        <fullName evidence="1">Uncharacterized protein</fullName>
    </submittedName>
</protein>
<gene>
    <name evidence="1" type="ORF">TSPGSL018_23330</name>
</gene>
<feature type="non-terminal residue" evidence="1">
    <location>
        <position position="1"/>
    </location>
</feature>
<organism evidence="1">
    <name type="scientific">Tetraselmis sp. GSL018</name>
    <dbReference type="NCBI Taxonomy" id="582737"/>
    <lineage>
        <taxon>Eukaryota</taxon>
        <taxon>Viridiplantae</taxon>
        <taxon>Chlorophyta</taxon>
        <taxon>core chlorophytes</taxon>
        <taxon>Chlorodendrophyceae</taxon>
        <taxon>Chlorodendrales</taxon>
        <taxon>Chlorodendraceae</taxon>
        <taxon>Tetraselmis</taxon>
    </lineage>
</organism>
<reference evidence="1" key="1">
    <citation type="submission" date="2014-05" db="EMBL/GenBank/DDBJ databases">
        <title>The transcriptome of the halophilic microalga Tetraselmis sp. GSL018 isolated from the Great Salt Lake, Utah.</title>
        <authorList>
            <person name="Jinkerson R.E."/>
            <person name="D'Adamo S."/>
            <person name="Posewitz M.C."/>
        </authorList>
    </citation>
    <scope>NUCLEOTIDE SEQUENCE</scope>
    <source>
        <strain evidence="1">GSL018</strain>
    </source>
</reference>
<name>A0A061RX59_9CHLO</name>
<dbReference type="EMBL" id="GBEZ01010303">
    <property type="protein sequence ID" value="JAC75359.1"/>
    <property type="molecule type" value="Transcribed_RNA"/>
</dbReference>
<evidence type="ECO:0000313" key="1">
    <source>
        <dbReference type="EMBL" id="JAC75359.1"/>
    </source>
</evidence>